<evidence type="ECO:0000313" key="5">
    <source>
        <dbReference type="Proteomes" id="UP001165060"/>
    </source>
</evidence>
<dbReference type="InterPro" id="IPR009030">
    <property type="entry name" value="Growth_fac_rcpt_cys_sf"/>
</dbReference>
<gene>
    <name evidence="4" type="ORF">TeGR_g11953</name>
</gene>
<dbReference type="CDD" id="cd00185">
    <property type="entry name" value="TNFRSF"/>
    <property type="match status" value="2"/>
</dbReference>
<dbReference type="EMBL" id="BRYB01003477">
    <property type="protein sequence ID" value="GMI37430.1"/>
    <property type="molecule type" value="Genomic_DNA"/>
</dbReference>
<dbReference type="PROSITE" id="PS00652">
    <property type="entry name" value="TNFR_NGFR_1"/>
    <property type="match status" value="1"/>
</dbReference>
<keyword evidence="2" id="KW-1133">Transmembrane helix</keyword>
<dbReference type="SUPFAM" id="SSF55961">
    <property type="entry name" value="Bet v1-like"/>
    <property type="match status" value="1"/>
</dbReference>
<evidence type="ECO:0000256" key="1">
    <source>
        <dbReference type="PROSITE-ProRule" id="PRU00206"/>
    </source>
</evidence>
<dbReference type="Pfam" id="PF07699">
    <property type="entry name" value="Ephrin_rec_like"/>
    <property type="match status" value="1"/>
</dbReference>
<keyword evidence="1" id="KW-1015">Disulfide bond</keyword>
<dbReference type="InterPro" id="IPR006212">
    <property type="entry name" value="Furin_repeat"/>
</dbReference>
<feature type="repeat" description="TNFR-Cys" evidence="1">
    <location>
        <begin position="375"/>
        <end position="414"/>
    </location>
</feature>
<dbReference type="SUPFAM" id="SSF51126">
    <property type="entry name" value="Pectin lyase-like"/>
    <property type="match status" value="1"/>
</dbReference>
<feature type="disulfide bond" evidence="1">
    <location>
        <begin position="396"/>
        <end position="414"/>
    </location>
</feature>
<dbReference type="InterPro" id="IPR023393">
    <property type="entry name" value="START-like_dom_sf"/>
</dbReference>
<feature type="domain" description="TNFR-Cys" evidence="3">
    <location>
        <begin position="375"/>
        <end position="414"/>
    </location>
</feature>
<comment type="caution">
    <text evidence="4">The sequence shown here is derived from an EMBL/GenBank/DDBJ whole genome shotgun (WGS) entry which is preliminary data.</text>
</comment>
<dbReference type="SMART" id="SM01411">
    <property type="entry name" value="Ephrin_rec_like"/>
    <property type="match status" value="14"/>
</dbReference>
<dbReference type="InterPro" id="IPR011050">
    <property type="entry name" value="Pectin_lyase_fold/virulence"/>
</dbReference>
<feature type="transmembrane region" description="Helical" evidence="2">
    <location>
        <begin position="1443"/>
        <end position="1461"/>
    </location>
</feature>
<keyword evidence="5" id="KW-1185">Reference proteome</keyword>
<dbReference type="SMART" id="SM00208">
    <property type="entry name" value="TNFR"/>
    <property type="match status" value="3"/>
</dbReference>
<dbReference type="Gene3D" id="2.10.50.10">
    <property type="entry name" value="Tumor Necrosis Factor Receptor, subunit A, domain 2"/>
    <property type="match status" value="5"/>
</dbReference>
<dbReference type="InterPro" id="IPR001368">
    <property type="entry name" value="TNFR/NGFR_Cys_rich_reg"/>
</dbReference>
<feature type="transmembrane region" description="Helical" evidence="2">
    <location>
        <begin position="1477"/>
        <end position="1498"/>
    </location>
</feature>
<evidence type="ECO:0000313" key="4">
    <source>
        <dbReference type="EMBL" id="GMI37430.1"/>
    </source>
</evidence>
<dbReference type="SMART" id="SM00261">
    <property type="entry name" value="FU"/>
    <property type="match status" value="4"/>
</dbReference>
<feature type="transmembrane region" description="Helical" evidence="2">
    <location>
        <begin position="1241"/>
        <end position="1263"/>
    </location>
</feature>
<dbReference type="InterPro" id="IPR011641">
    <property type="entry name" value="Tyr-kin_ephrin_A/B_rcpt-like"/>
</dbReference>
<dbReference type="PROSITE" id="PS50050">
    <property type="entry name" value="TNFR_NGFR_2"/>
    <property type="match status" value="1"/>
</dbReference>
<comment type="caution">
    <text evidence="1">Lacks conserved residue(s) required for the propagation of feature annotation.</text>
</comment>
<accession>A0ABQ6N052</accession>
<feature type="disulfide bond" evidence="1">
    <location>
        <begin position="393"/>
        <end position="406"/>
    </location>
</feature>
<proteinExistence type="predicted"/>
<protein>
    <recommendedName>
        <fullName evidence="3">TNFR-Cys domain-containing protein</fullName>
    </recommendedName>
</protein>
<keyword evidence="2" id="KW-0472">Membrane</keyword>
<evidence type="ECO:0000256" key="2">
    <source>
        <dbReference type="SAM" id="Phobius"/>
    </source>
</evidence>
<feature type="transmembrane region" description="Helical" evidence="2">
    <location>
        <begin position="1333"/>
        <end position="1353"/>
    </location>
</feature>
<organism evidence="4 5">
    <name type="scientific">Tetraparma gracilis</name>
    <dbReference type="NCBI Taxonomy" id="2962635"/>
    <lineage>
        <taxon>Eukaryota</taxon>
        <taxon>Sar</taxon>
        <taxon>Stramenopiles</taxon>
        <taxon>Ochrophyta</taxon>
        <taxon>Bolidophyceae</taxon>
        <taxon>Parmales</taxon>
        <taxon>Triparmaceae</taxon>
        <taxon>Tetraparma</taxon>
    </lineage>
</organism>
<reference evidence="4 5" key="1">
    <citation type="journal article" date="2023" name="Commun. Biol.">
        <title>Genome analysis of Parmales, the sister group of diatoms, reveals the evolutionary specialization of diatoms from phago-mixotrophs to photoautotrophs.</title>
        <authorList>
            <person name="Ban H."/>
            <person name="Sato S."/>
            <person name="Yoshikawa S."/>
            <person name="Yamada K."/>
            <person name="Nakamura Y."/>
            <person name="Ichinomiya M."/>
            <person name="Sato N."/>
            <person name="Blanc-Mathieu R."/>
            <person name="Endo H."/>
            <person name="Kuwata A."/>
            <person name="Ogata H."/>
        </authorList>
    </citation>
    <scope>NUCLEOTIDE SEQUENCE [LARGE SCALE GENOMIC DNA]</scope>
</reference>
<sequence length="1805" mass="190696">MRGDNEGTQGGAIEIWNSNVNFHSCSFTDNTGDSTSSGISGRGGAALYTSGEDTPNEVTISDSSFSHNVLKGNGAAIYVDTTSTVIVTRTSFTNNHAREKFWFGWFGGYGGAVFVEQGSIEFHGCYFDSNVADKGAEDIHEEGGSAIVRACGQGWASPDTGVYLQEYGIGGSPVSYECQPCSAGNYAAAIDSKECLPCGAGRYNTASEQSTCNTCPDNTFSAEGSTSCGTCPFGYECNDAVQTPCSPGTFSAGAGVCTTCTAGYYCPGGSNRVSCSPGTHQPSTEQQQCDDCPAGSYQPSFGQSNCLPCPAGHFCPQRSANVFECGSNSLFCPTNSEAVSVVSPGHYTTGATPERRNNQEPCPVGSYCVAGELILCPENTYQGHTNASLCNQCSICLAGEYASTPCTNNTDTGCSPCPPGTYSSDGTSCLSCLDGSYGASGSPFCSTVPAGFKSNSTKTGKVECPPDTFSIGNTNTCTPCPEGTHSEKGAVSCAPCAPGSVFDPLGRTCVSCDEGSYAPIGNEPECLICDEGTVAGSKGAIACDFCGAGKHANAATNACDSCATNTFSIGGSDECAPCEGGFSAPGASSCQNCDPGSIPNREEGSCASCESGTFAPFLSDECLPCAVGTYSSAGASFCTVARPGKKPTAAKDGEEDCGKNTFSTGGLDECSPCADGTLAEAGQSSCISCDPGTIPDLDEGVCLDCVSGKYAPFGFSKCEDCIGGGRYSGVKAAFCSVAGPGAIPNEARDGVVACDANTYSIGASDGCTPCADGGHSPAGSSSCETCYVGKYFNQATKNCLKCEPGKYSSTGANSKDGCLECDPGFVSEEGAGFCDPCGAGTASPEGANECRKCEAGTYSGRAESECRLCDDTKFSAAGSEECTRCPDYQVASEDRTECVCEEGEGLGFVGFVAVAGEGGGKDCLCPPGYTLSNGGCAMCLAGSYKEEIGLAPCSSCDQEAVSGSFSTTSSIAVARNPLELVEAPTSKFNCTCGEEYFLQPLGEEGGGKIGECRSCPEGTICDKPGVTIETLPLMNGWWRSGQMSSRVVKCISEIACAAESMQEAGLGAPGAALDDQCEEGHQGPLCNVCMDGYAASVVAGGGCDACESTSVPIESVYAMLIGIGLLVVSVFGWHHRRKMKMQAKRKRPLSARSSVGSASSVEDTLRAVRQDKRHWFRRFRTKFKILASTYQVVSQFEEVLEIRFPPVFERFMRTIGEVMNLDALKISRLGCILDTNFYTKLLVGTLLPMGLTGVIFTIGAVLFMRGRSESSKAAVIDGTVSIFLTLTYMVFASVSTTIFDTFNCQAYGDDSTEYLSSDQSINCGTGRHTLYQLYAIIMMAFYPLGIPLLYWSLLFRNRKKLESERMRDADESLLKTAFLWDMYEPAYWWFEVFDAARRLCMTGLLVFVFKGSASQIVFAIFMSVCSVVAFLWLMPYAKYSDNVLAIVSQLATFFTLFAALLKKVEVDHTDGYNQTSFGLLLVLINCTGAVFVVSGWFVKPLKKLFLTIGKTHSHDGIVKARGKDESIDEYFMRVATADAKEGGWEEIEGKAWRLGSRRAADEWVEDNECKGTWRCKRGDGQDIDQARVVLEIAVPLEEVLKYNVSKGHEDHTTNENVLEFQYLGEGSGGAGSERIYMCLRTPIFMFSQRDLLVERRVARKSGGSKVAVVSKSVFEESGMFSLDSTQKKGRVRMKLKMSGFLLERLGEKRTRITHVVEAKMGSGFMLLGYLARAAAVEQLKGVVEEYRKYEASCGGAPPEPGSTHPFGVGWDHAGKGGGEGGEGVAVEMVENPMSGGKAGAAGGYV</sequence>
<dbReference type="Proteomes" id="UP001165060">
    <property type="component" value="Unassembled WGS sequence"/>
</dbReference>
<evidence type="ECO:0000259" key="3">
    <source>
        <dbReference type="PROSITE" id="PS50050"/>
    </source>
</evidence>
<feature type="transmembrane region" description="Helical" evidence="2">
    <location>
        <begin position="1416"/>
        <end position="1437"/>
    </location>
</feature>
<feature type="transmembrane region" description="Helical" evidence="2">
    <location>
        <begin position="1275"/>
        <end position="1294"/>
    </location>
</feature>
<feature type="transmembrane region" description="Helical" evidence="2">
    <location>
        <begin position="1116"/>
        <end position="1135"/>
    </location>
</feature>
<keyword evidence="2" id="KW-0812">Transmembrane</keyword>
<dbReference type="SUPFAM" id="SSF57184">
    <property type="entry name" value="Growth factor receptor domain"/>
    <property type="match status" value="6"/>
</dbReference>
<dbReference type="PANTHER" id="PTHR46967:SF2">
    <property type="entry name" value="SUSHI, VON WILLEBRAND FACTOR TYPE A, EGF AND PENTRAXIN DOMAIN-CONTAINING PROTEIN 1-LIKE"/>
    <property type="match status" value="1"/>
</dbReference>
<name>A0ABQ6N052_9STRA</name>
<dbReference type="PANTHER" id="PTHR46967">
    <property type="entry name" value="INSULIN-LIKE GROWTH FACTOR BINDING PROTEIN,N-TERMINAL"/>
    <property type="match status" value="1"/>
</dbReference>
<dbReference type="Gene3D" id="3.30.530.20">
    <property type="match status" value="1"/>
</dbReference>